<comment type="caution">
    <text evidence="2">The sequence shown here is derived from an EMBL/GenBank/DDBJ whole genome shotgun (WGS) entry which is preliminary data.</text>
</comment>
<dbReference type="AlphaFoldDB" id="A0A8H3EN64"/>
<protein>
    <submittedName>
        <fullName evidence="2">Uncharacterized protein</fullName>
    </submittedName>
</protein>
<dbReference type="InterPro" id="IPR053221">
    <property type="entry name" value="Burnettramic_acid_biosynth"/>
</dbReference>
<dbReference type="EMBL" id="CAJPDT010000007">
    <property type="protein sequence ID" value="CAF9910301.1"/>
    <property type="molecule type" value="Genomic_DNA"/>
</dbReference>
<organism evidence="2 3">
    <name type="scientific">Imshaugia aleurites</name>
    <dbReference type="NCBI Taxonomy" id="172621"/>
    <lineage>
        <taxon>Eukaryota</taxon>
        <taxon>Fungi</taxon>
        <taxon>Dikarya</taxon>
        <taxon>Ascomycota</taxon>
        <taxon>Pezizomycotina</taxon>
        <taxon>Lecanoromycetes</taxon>
        <taxon>OSLEUM clade</taxon>
        <taxon>Lecanoromycetidae</taxon>
        <taxon>Lecanorales</taxon>
        <taxon>Lecanorineae</taxon>
        <taxon>Parmeliaceae</taxon>
        <taxon>Imshaugia</taxon>
    </lineage>
</organism>
<name>A0A8H3EN64_9LECA</name>
<feature type="compositionally biased region" description="Basic and acidic residues" evidence="1">
    <location>
        <begin position="114"/>
        <end position="127"/>
    </location>
</feature>
<feature type="region of interest" description="Disordered" evidence="1">
    <location>
        <begin position="538"/>
        <end position="557"/>
    </location>
</feature>
<dbReference type="Proteomes" id="UP000664534">
    <property type="component" value="Unassembled WGS sequence"/>
</dbReference>
<accession>A0A8H3EN64</accession>
<sequence>MGNYKSGYDPEYGYNRNAFAHHTLGTAVMSQVVKMIVTPIGLVSEAVHARKDKSRRSSNAVAEGAGLTSSAAEDASNKGMAMSTEGQADQKDIAYVAVPPEVADKLIASGQAEATDRQTPTHELVVDDKDDDGMGCDEADWALDEAAAEGEDMEPPPSSEEDNGEPDERLANKARAAAAAVSSAASKNSIPRLPFPVIVPQRRPGTKTRGFVRAYPPVLEETGISQDVFLRFKDFHKAAQASPIFDVVMIATAIAGAYPDPIIGLAVQAVQIAAGVGQEIQERYRTNKFLTQANKDIFIPQGLYAMIVTYKTGGSGQPEVGIERVDLGATAIAKYGGEVQPDTTVDEPGSPEKTKRLEDIKEKMKQLRIASGETQGEAQMPVTCAPLIFPALDAAAATPPAAKGERDGEGMGSSIKAKSKSASKFVNDYLDRRAQASYAYQNPDSTLTAQAAPAAPQFRSRFADPNNATNMHFFTLITGGKFKAEPLGARRRWEQAQRKAAEKRAQGIREKPCKRLLQENVLYLMVVNMPTEEKLMKAKRDIQEATEKKAASKKGKS</sequence>
<feature type="compositionally biased region" description="Acidic residues" evidence="1">
    <location>
        <begin position="148"/>
        <end position="165"/>
    </location>
</feature>
<evidence type="ECO:0000256" key="1">
    <source>
        <dbReference type="SAM" id="MobiDB-lite"/>
    </source>
</evidence>
<evidence type="ECO:0000313" key="3">
    <source>
        <dbReference type="Proteomes" id="UP000664534"/>
    </source>
</evidence>
<reference evidence="2" key="1">
    <citation type="submission" date="2021-03" db="EMBL/GenBank/DDBJ databases">
        <authorList>
            <person name="Tagirdzhanova G."/>
        </authorList>
    </citation>
    <scope>NUCLEOTIDE SEQUENCE</scope>
</reference>
<feature type="region of interest" description="Disordered" evidence="1">
    <location>
        <begin position="110"/>
        <end position="133"/>
    </location>
</feature>
<proteinExistence type="predicted"/>
<dbReference type="PANTHER" id="PTHR38887">
    <property type="entry name" value="CHROMOSOME 21, WHOLE GENOME SHOTGUN SEQUENCE"/>
    <property type="match status" value="1"/>
</dbReference>
<dbReference type="PANTHER" id="PTHR38887:SF1">
    <property type="entry name" value="RAS MODIFICATION PROTEIN ERF4"/>
    <property type="match status" value="1"/>
</dbReference>
<feature type="compositionally biased region" description="Basic and acidic residues" evidence="1">
    <location>
        <begin position="538"/>
        <end position="550"/>
    </location>
</feature>
<dbReference type="OrthoDB" id="3433125at2759"/>
<feature type="region of interest" description="Disordered" evidence="1">
    <location>
        <begin position="49"/>
        <end position="87"/>
    </location>
</feature>
<feature type="region of interest" description="Disordered" evidence="1">
    <location>
        <begin position="148"/>
        <end position="171"/>
    </location>
</feature>
<keyword evidence="3" id="KW-1185">Reference proteome</keyword>
<evidence type="ECO:0000313" key="2">
    <source>
        <dbReference type="EMBL" id="CAF9910301.1"/>
    </source>
</evidence>
<gene>
    <name evidence="2" type="ORF">IMSHALPRED_009148</name>
</gene>